<evidence type="ECO:0000259" key="5">
    <source>
        <dbReference type="Pfam" id="PF08540"/>
    </source>
</evidence>
<evidence type="ECO:0000313" key="7">
    <source>
        <dbReference type="Proteomes" id="UP001642484"/>
    </source>
</evidence>
<gene>
    <name evidence="6" type="ORF">CCMP2556_LOCUS37677</name>
</gene>
<dbReference type="InterPro" id="IPR013528">
    <property type="entry name" value="HMG_CoA_synth_N"/>
</dbReference>
<dbReference type="PANTHER" id="PTHR43323">
    <property type="entry name" value="3-HYDROXY-3-METHYLGLUTARYL COENZYME A SYNTHASE"/>
    <property type="match status" value="1"/>
</dbReference>
<dbReference type="InterPro" id="IPR016039">
    <property type="entry name" value="Thiolase-like"/>
</dbReference>
<sequence length="952" mass="108858">MSMTASKAAELMRRAGADLPAPKGVQSTAIVPAGGDEDEEWAEGDGEWDYEEGGEISYDDEVELVDESGNYLQQIRPQMGGRNRMRNVGLHTIEIYYPQFYFKQTEMEEFDARPDRYGPSVIGKYTKGIGMIEARYPTDDEDPVSFSMTVTHRLIERMEKENFNETYRYMPDGNRLPCWNSVGRLDIGSESLIDRSKSMKAYVMDLFERYGSGEGNIEGVDMYNACYGGQAAGLCAQNWVESDRWDGRYAIAIATDISDAPFEVIFSVGAACTAALYYPDAPLPHHSHRASCILHRFDFFKPVGWFHMGPVVDGKYSIDAYMNCVDACYQTLKHKMNGRPLLTITDYNVFHTGGGYHVVKKAFERCIRAEDPKTKADVREKYVQEKLLPSVNLLKIIGPCHTVSSFLNISSVVMTQWDEALGKILLVFTYGSGCASSMYQLRFDDIAWFDPLAVWKVKQFYRNAINVQPDLRMHQVYIDTWMKFDYRPHGRISFGFGYDTYELDVYYLLEIDPWGRRFYHRGGMRTGPMNRKVMNATALNYDKVENRHTREHFGQLPPNGEAWEKQENKEEKAARSLEDTWREIEQEMTFEPDVQVDGQPAVVAEKVAHGRKVVVREIGAADDDDDEEGAETSYQIVGTWTALKEAEDMKKSEDKFIYEVSLGVNGWEQFYLLRNNNWSKKIYPAVHKSWKDMPCVGPHKGRERPMCWQLSGRPSWDLPGDDEAPVGSRFCITFTPGKVKRLTWEKLEEEPAKVSDDASTYQILGSWSCFDPQEMLADSGRPGVYTAEVQCNRLGLKFHFLRNLDVCQNLAPLVEESQFGSLYSAVAPIGQQSAGRLWQIDAQEGEIYRIELHRDVDDPSDLRIKWEKIRQEPSKVTVASVPLKFQIIENMLEDQRLYPDDKDCSSEEHRVCGPEMQIREWCWSPSGLSAGDSLTISLQLQPEKKVSWRKAE</sequence>
<evidence type="ECO:0008006" key="8">
    <source>
        <dbReference type="Google" id="ProtNLM"/>
    </source>
</evidence>
<feature type="region of interest" description="Disordered" evidence="3">
    <location>
        <begin position="14"/>
        <end position="43"/>
    </location>
</feature>
<dbReference type="CDD" id="cd00827">
    <property type="entry name" value="init_cond_enzymes"/>
    <property type="match status" value="1"/>
</dbReference>
<dbReference type="Proteomes" id="UP001642484">
    <property type="component" value="Unassembled WGS sequence"/>
</dbReference>
<keyword evidence="7" id="KW-1185">Reference proteome</keyword>
<evidence type="ECO:0000256" key="3">
    <source>
        <dbReference type="SAM" id="MobiDB-lite"/>
    </source>
</evidence>
<evidence type="ECO:0000259" key="4">
    <source>
        <dbReference type="Pfam" id="PF01154"/>
    </source>
</evidence>
<name>A0ABP0PL48_9DINO</name>
<proteinExistence type="inferred from homology"/>
<evidence type="ECO:0000313" key="6">
    <source>
        <dbReference type="EMBL" id="CAK9076471.1"/>
    </source>
</evidence>
<dbReference type="Pfam" id="PF01154">
    <property type="entry name" value="HMG_CoA_synt_N"/>
    <property type="match status" value="1"/>
</dbReference>
<reference evidence="6 7" key="1">
    <citation type="submission" date="2024-02" db="EMBL/GenBank/DDBJ databases">
        <authorList>
            <person name="Chen Y."/>
            <person name="Shah S."/>
            <person name="Dougan E. K."/>
            <person name="Thang M."/>
            <person name="Chan C."/>
        </authorList>
    </citation>
    <scope>NUCLEOTIDE SEQUENCE [LARGE SCALE GENOMIC DNA]</scope>
</reference>
<feature type="domain" description="Hydroxymethylglutaryl-coenzyme A synthase N-terminal" evidence="4">
    <location>
        <begin position="86"/>
        <end position="282"/>
    </location>
</feature>
<feature type="domain" description="Hydroxymethylglutaryl-coenzyme A synthase C-terminal" evidence="5">
    <location>
        <begin position="374"/>
        <end position="520"/>
    </location>
</feature>
<keyword evidence="2" id="KW-0808">Transferase</keyword>
<dbReference type="Gene3D" id="3.40.47.10">
    <property type="match status" value="1"/>
</dbReference>
<evidence type="ECO:0000256" key="1">
    <source>
        <dbReference type="ARBA" id="ARBA00007061"/>
    </source>
</evidence>
<dbReference type="PANTHER" id="PTHR43323:SF2">
    <property type="entry name" value="HYDROXYMETHYLGLUTARYL-COA SYNTHASE"/>
    <property type="match status" value="1"/>
</dbReference>
<evidence type="ECO:0000256" key="2">
    <source>
        <dbReference type="ARBA" id="ARBA00022679"/>
    </source>
</evidence>
<dbReference type="SUPFAM" id="SSF53901">
    <property type="entry name" value="Thiolase-like"/>
    <property type="match status" value="2"/>
</dbReference>
<feature type="domain" description="Hydroxymethylglutaryl-coenzyme A synthase C-terminal" evidence="5">
    <location>
        <begin position="288"/>
        <end position="365"/>
    </location>
</feature>
<comment type="similarity">
    <text evidence="1">Belongs to the thiolase-like superfamily. HMG-CoA synthase family.</text>
</comment>
<comment type="caution">
    <text evidence="6">The sequence shown here is derived from an EMBL/GenBank/DDBJ whole genome shotgun (WGS) entry which is preliminary data.</text>
</comment>
<dbReference type="EMBL" id="CAXAMN010023284">
    <property type="protein sequence ID" value="CAK9076471.1"/>
    <property type="molecule type" value="Genomic_DNA"/>
</dbReference>
<dbReference type="Pfam" id="PF08540">
    <property type="entry name" value="HMG_CoA_synt_C"/>
    <property type="match status" value="2"/>
</dbReference>
<organism evidence="6 7">
    <name type="scientific">Durusdinium trenchii</name>
    <dbReference type="NCBI Taxonomy" id="1381693"/>
    <lineage>
        <taxon>Eukaryota</taxon>
        <taxon>Sar</taxon>
        <taxon>Alveolata</taxon>
        <taxon>Dinophyceae</taxon>
        <taxon>Suessiales</taxon>
        <taxon>Symbiodiniaceae</taxon>
        <taxon>Durusdinium</taxon>
    </lineage>
</organism>
<dbReference type="InterPro" id="IPR013746">
    <property type="entry name" value="HMG_CoA_synt_C_dom"/>
</dbReference>
<protein>
    <recommendedName>
        <fullName evidence="8">Hydroxymethylglutaryl-CoA synthase</fullName>
    </recommendedName>
</protein>
<accession>A0ABP0PL48</accession>